<dbReference type="SUPFAM" id="SSF110857">
    <property type="entry name" value="Gamma-glutamyl cyclotransferase-like"/>
    <property type="match status" value="1"/>
</dbReference>
<keyword evidence="2" id="KW-0808">Transferase</keyword>
<gene>
    <name evidence="5" type="ORF">PNOK_0788600</name>
</gene>
<dbReference type="Proteomes" id="UP000217199">
    <property type="component" value="Unassembled WGS sequence"/>
</dbReference>
<evidence type="ECO:0000313" key="6">
    <source>
        <dbReference type="Proteomes" id="UP000217199"/>
    </source>
</evidence>
<protein>
    <recommendedName>
        <fullName evidence="3">Putative gamma-glutamylcyclotransferase</fullName>
    </recommendedName>
</protein>
<feature type="domain" description="Gamma-glutamylcyclotransferase AIG2-like" evidence="4">
    <location>
        <begin position="8"/>
        <end position="108"/>
    </location>
</feature>
<dbReference type="CDD" id="cd06661">
    <property type="entry name" value="GGCT_like"/>
    <property type="match status" value="1"/>
</dbReference>
<organism evidence="5 6">
    <name type="scientific">Pyrrhoderma noxium</name>
    <dbReference type="NCBI Taxonomy" id="2282107"/>
    <lineage>
        <taxon>Eukaryota</taxon>
        <taxon>Fungi</taxon>
        <taxon>Dikarya</taxon>
        <taxon>Basidiomycota</taxon>
        <taxon>Agaricomycotina</taxon>
        <taxon>Agaricomycetes</taxon>
        <taxon>Hymenochaetales</taxon>
        <taxon>Hymenochaetaceae</taxon>
        <taxon>Pyrrhoderma</taxon>
    </lineage>
</organism>
<evidence type="ECO:0000256" key="3">
    <source>
        <dbReference type="ARBA" id="ARBA00030602"/>
    </source>
</evidence>
<sequence>MDEVIGAFFYGTLLHPKVLKRVIGNDGIHLQICPAVLLDYTRHHIKDCDYPGVVPYGKSRQLFDRDLSREERSVRGNLVLGLSKSDIDYLDVFEGDEYTKETVQVYPLGALEPINSPSQSVVPLSAAGLPNDLTNPVKATVYIWSDSISRLVPELWSFDTFVRDNAWKWVGATEEEESYAEVDRRREMNGIIARDTTPAGEASVSPIGLSA</sequence>
<comment type="caution">
    <text evidence="5">The sequence shown here is derived from an EMBL/GenBank/DDBJ whole genome shotgun (WGS) entry which is preliminary data.</text>
</comment>
<dbReference type="PANTHER" id="PTHR31544">
    <property type="entry name" value="AIG2-LIKE PROTEIN D"/>
    <property type="match status" value="1"/>
</dbReference>
<proteinExistence type="inferred from homology"/>
<evidence type="ECO:0000256" key="2">
    <source>
        <dbReference type="ARBA" id="ARBA00022679"/>
    </source>
</evidence>
<comment type="similarity">
    <text evidence="1">Belongs to the gamma-glutamylcyclotransferase family.</text>
</comment>
<dbReference type="InterPro" id="IPR036568">
    <property type="entry name" value="GGCT-like_sf"/>
</dbReference>
<evidence type="ECO:0000256" key="1">
    <source>
        <dbReference type="ARBA" id="ARBA00008861"/>
    </source>
</evidence>
<dbReference type="GO" id="GO:0016740">
    <property type="term" value="F:transferase activity"/>
    <property type="evidence" value="ECO:0007669"/>
    <property type="project" value="UniProtKB-KW"/>
</dbReference>
<reference evidence="5 6" key="1">
    <citation type="journal article" date="2017" name="Mol. Ecol.">
        <title>Comparative and population genomic landscape of Phellinus noxius: A hypervariable fungus causing root rot in trees.</title>
        <authorList>
            <person name="Chung C.L."/>
            <person name="Lee T.J."/>
            <person name="Akiba M."/>
            <person name="Lee H.H."/>
            <person name="Kuo T.H."/>
            <person name="Liu D."/>
            <person name="Ke H.M."/>
            <person name="Yokoi T."/>
            <person name="Roa M.B."/>
            <person name="Lu M.J."/>
            <person name="Chang Y.Y."/>
            <person name="Ann P.J."/>
            <person name="Tsai J.N."/>
            <person name="Chen C.Y."/>
            <person name="Tzean S.S."/>
            <person name="Ota Y."/>
            <person name="Hattori T."/>
            <person name="Sahashi N."/>
            <person name="Liou R.F."/>
            <person name="Kikuchi T."/>
            <person name="Tsai I.J."/>
        </authorList>
    </citation>
    <scope>NUCLEOTIDE SEQUENCE [LARGE SCALE GENOMIC DNA]</scope>
    <source>
        <strain evidence="5 6">FFPRI411160</strain>
    </source>
</reference>
<accession>A0A286U9P3</accession>
<dbReference type="AlphaFoldDB" id="A0A286U9P3"/>
<evidence type="ECO:0000259" key="4">
    <source>
        <dbReference type="Pfam" id="PF06094"/>
    </source>
</evidence>
<dbReference type="EMBL" id="NBII01000008">
    <property type="protein sequence ID" value="PAV16266.1"/>
    <property type="molecule type" value="Genomic_DNA"/>
</dbReference>
<dbReference type="InterPro" id="IPR009288">
    <property type="entry name" value="AIG2-like_dom"/>
</dbReference>
<dbReference type="InterPro" id="IPR045038">
    <property type="entry name" value="AIG2-like"/>
</dbReference>
<dbReference type="Gene3D" id="3.10.490.10">
    <property type="entry name" value="Gamma-glutamyl cyclotransferase-like"/>
    <property type="match status" value="1"/>
</dbReference>
<name>A0A286U9P3_9AGAM</name>
<evidence type="ECO:0000313" key="5">
    <source>
        <dbReference type="EMBL" id="PAV16266.1"/>
    </source>
</evidence>
<dbReference type="PANTHER" id="PTHR31544:SF2">
    <property type="entry name" value="AIG2-LIKE PROTEIN D"/>
    <property type="match status" value="1"/>
</dbReference>
<dbReference type="Pfam" id="PF06094">
    <property type="entry name" value="GGACT"/>
    <property type="match status" value="1"/>
</dbReference>
<dbReference type="InParanoid" id="A0A286U9P3"/>
<dbReference type="InterPro" id="IPR013024">
    <property type="entry name" value="GGCT-like"/>
</dbReference>
<keyword evidence="6" id="KW-1185">Reference proteome</keyword>
<dbReference type="OrthoDB" id="1044435at2759"/>